<evidence type="ECO:0000256" key="3">
    <source>
        <dbReference type="ARBA" id="ARBA00023014"/>
    </source>
</evidence>
<dbReference type="InterPro" id="IPR036008">
    <property type="entry name" value="Aconitase_4Fe-4S_dom"/>
</dbReference>
<evidence type="ECO:0000256" key="4">
    <source>
        <dbReference type="SAM" id="MobiDB-lite"/>
    </source>
</evidence>
<accession>X0ZP22</accession>
<dbReference type="Pfam" id="PF00330">
    <property type="entry name" value="Aconitase"/>
    <property type="match status" value="1"/>
</dbReference>
<dbReference type="InterPro" id="IPR001030">
    <property type="entry name" value="Acoase/IPM_deHydtase_lsu_aba"/>
</dbReference>
<sequence length="84" mass="9678">MNPQTLYDKLWNQHVVYNDDNGTTLIYIDRHLVHEVTSPQAFEGLHLAGRQPWRKDSMLAVPDHNVPTTVDNSEIDDPVSRLQI</sequence>
<evidence type="ECO:0000259" key="5">
    <source>
        <dbReference type="Pfam" id="PF00330"/>
    </source>
</evidence>
<feature type="domain" description="Aconitase/3-isopropylmalate dehydratase large subunit alpha/beta/alpha" evidence="5">
    <location>
        <begin position="8"/>
        <end position="74"/>
    </location>
</feature>
<dbReference type="EMBL" id="BART01004464">
    <property type="protein sequence ID" value="GAG71164.1"/>
    <property type="molecule type" value="Genomic_DNA"/>
</dbReference>
<dbReference type="AlphaFoldDB" id="X0ZP22"/>
<reference evidence="6" key="1">
    <citation type="journal article" date="2014" name="Front. Microbiol.">
        <title>High frequency of phylogenetically diverse reductive dehalogenase-homologous genes in deep subseafloor sedimentary metagenomes.</title>
        <authorList>
            <person name="Kawai M."/>
            <person name="Futagami T."/>
            <person name="Toyoda A."/>
            <person name="Takaki Y."/>
            <person name="Nishi S."/>
            <person name="Hori S."/>
            <person name="Arai W."/>
            <person name="Tsubouchi T."/>
            <person name="Morono Y."/>
            <person name="Uchiyama I."/>
            <person name="Ito T."/>
            <person name="Fujiyama A."/>
            <person name="Inagaki F."/>
            <person name="Takami H."/>
        </authorList>
    </citation>
    <scope>NUCLEOTIDE SEQUENCE</scope>
    <source>
        <strain evidence="6">Expedition CK06-06</strain>
    </source>
</reference>
<feature type="region of interest" description="Disordered" evidence="4">
    <location>
        <begin position="64"/>
        <end position="84"/>
    </location>
</feature>
<evidence type="ECO:0000256" key="2">
    <source>
        <dbReference type="ARBA" id="ARBA00023004"/>
    </source>
</evidence>
<dbReference type="GO" id="GO:0046872">
    <property type="term" value="F:metal ion binding"/>
    <property type="evidence" value="ECO:0007669"/>
    <property type="project" value="UniProtKB-KW"/>
</dbReference>
<organism evidence="6">
    <name type="scientific">marine sediment metagenome</name>
    <dbReference type="NCBI Taxonomy" id="412755"/>
    <lineage>
        <taxon>unclassified sequences</taxon>
        <taxon>metagenomes</taxon>
        <taxon>ecological metagenomes</taxon>
    </lineage>
</organism>
<dbReference type="InterPro" id="IPR015931">
    <property type="entry name" value="Acnase/IPM_dHydase_lsu_aba_1/3"/>
</dbReference>
<keyword evidence="1" id="KW-0479">Metal-binding</keyword>
<keyword evidence="2" id="KW-0408">Iron</keyword>
<dbReference type="SUPFAM" id="SSF53732">
    <property type="entry name" value="Aconitase iron-sulfur domain"/>
    <property type="match status" value="1"/>
</dbReference>
<gene>
    <name evidence="6" type="ORF">S01H4_11182</name>
</gene>
<feature type="non-terminal residue" evidence="6">
    <location>
        <position position="84"/>
    </location>
</feature>
<proteinExistence type="predicted"/>
<comment type="caution">
    <text evidence="6">The sequence shown here is derived from an EMBL/GenBank/DDBJ whole genome shotgun (WGS) entry which is preliminary data.</text>
</comment>
<dbReference type="GO" id="GO:0051536">
    <property type="term" value="F:iron-sulfur cluster binding"/>
    <property type="evidence" value="ECO:0007669"/>
    <property type="project" value="UniProtKB-KW"/>
</dbReference>
<protein>
    <recommendedName>
        <fullName evidence="5">Aconitase/3-isopropylmalate dehydratase large subunit alpha/beta/alpha domain-containing protein</fullName>
    </recommendedName>
</protein>
<evidence type="ECO:0000256" key="1">
    <source>
        <dbReference type="ARBA" id="ARBA00022723"/>
    </source>
</evidence>
<evidence type="ECO:0000313" key="6">
    <source>
        <dbReference type="EMBL" id="GAG71164.1"/>
    </source>
</evidence>
<name>X0ZP22_9ZZZZ</name>
<dbReference type="Gene3D" id="3.30.499.10">
    <property type="entry name" value="Aconitase, domain 3"/>
    <property type="match status" value="1"/>
</dbReference>
<keyword evidence="3" id="KW-0411">Iron-sulfur</keyword>